<keyword evidence="2 4" id="KW-0863">Zinc-finger</keyword>
<dbReference type="Proteomes" id="UP000694680">
    <property type="component" value="Chromosome 18"/>
</dbReference>
<dbReference type="AlphaFoldDB" id="A0A8C5HL49"/>
<dbReference type="CDD" id="cd19769">
    <property type="entry name" value="Bbox2_TRIM16-like"/>
    <property type="match status" value="1"/>
</dbReference>
<reference evidence="7" key="2">
    <citation type="submission" date="2025-08" db="UniProtKB">
        <authorList>
            <consortium name="Ensembl"/>
        </authorList>
    </citation>
    <scope>IDENTIFICATION</scope>
</reference>
<gene>
    <name evidence="7" type="primary">LOC114480133</name>
</gene>
<keyword evidence="8" id="KW-1185">Reference proteome</keyword>
<dbReference type="SMART" id="SM00184">
    <property type="entry name" value="RING"/>
    <property type="match status" value="1"/>
</dbReference>
<dbReference type="PROSITE" id="PS00518">
    <property type="entry name" value="ZF_RING_1"/>
    <property type="match status" value="1"/>
</dbReference>
<reference evidence="7" key="1">
    <citation type="submission" date="2020-06" db="EMBL/GenBank/DDBJ databases">
        <authorList>
            <consortium name="Wellcome Sanger Institute Data Sharing"/>
        </authorList>
    </citation>
    <scope>NUCLEOTIDE SEQUENCE [LARGE SCALE GENOMIC DNA]</scope>
</reference>
<dbReference type="InterPro" id="IPR000315">
    <property type="entry name" value="Znf_B-box"/>
</dbReference>
<evidence type="ECO:0000256" key="2">
    <source>
        <dbReference type="ARBA" id="ARBA00022771"/>
    </source>
</evidence>
<dbReference type="Ensembl" id="ENSGWIT00000049932.1">
    <property type="protein sequence ID" value="ENSGWIP00000046120.1"/>
    <property type="gene ID" value="ENSGWIG00000022799.1"/>
</dbReference>
<dbReference type="CDD" id="cd19802">
    <property type="entry name" value="Bbox1_TRIM8-like"/>
    <property type="match status" value="1"/>
</dbReference>
<dbReference type="PANTHER" id="PTHR25465">
    <property type="entry name" value="B-BOX DOMAIN CONTAINING"/>
    <property type="match status" value="1"/>
</dbReference>
<feature type="domain" description="B box-type" evidence="6">
    <location>
        <begin position="145"/>
        <end position="185"/>
    </location>
</feature>
<name>A0A8C5HL49_GOUWI</name>
<evidence type="ECO:0000259" key="5">
    <source>
        <dbReference type="PROSITE" id="PS50089"/>
    </source>
</evidence>
<dbReference type="Pfam" id="PF00643">
    <property type="entry name" value="zf-B_box"/>
    <property type="match status" value="1"/>
</dbReference>
<dbReference type="Gene3D" id="3.30.160.60">
    <property type="entry name" value="Classic Zinc Finger"/>
    <property type="match status" value="1"/>
</dbReference>
<dbReference type="Gene3D" id="4.10.830.40">
    <property type="match status" value="1"/>
</dbReference>
<evidence type="ECO:0000313" key="8">
    <source>
        <dbReference type="Proteomes" id="UP000694680"/>
    </source>
</evidence>
<keyword evidence="3" id="KW-0862">Zinc</keyword>
<dbReference type="SMART" id="SM00336">
    <property type="entry name" value="BBOX"/>
    <property type="match status" value="2"/>
</dbReference>
<dbReference type="SUPFAM" id="SSF57845">
    <property type="entry name" value="B-box zinc-binding domain"/>
    <property type="match status" value="1"/>
</dbReference>
<protein>
    <submittedName>
        <fullName evidence="7">E3 ubiquitin/ISG15 ligase TRIM25-like</fullName>
    </submittedName>
</protein>
<keyword evidence="1" id="KW-0479">Metal-binding</keyword>
<dbReference type="SUPFAM" id="SSF57850">
    <property type="entry name" value="RING/U-box"/>
    <property type="match status" value="1"/>
</dbReference>
<evidence type="ECO:0000256" key="3">
    <source>
        <dbReference type="ARBA" id="ARBA00022833"/>
    </source>
</evidence>
<feature type="domain" description="RING-type" evidence="5">
    <location>
        <begin position="11"/>
        <end position="54"/>
    </location>
</feature>
<evidence type="ECO:0000259" key="6">
    <source>
        <dbReference type="PROSITE" id="PS50119"/>
    </source>
</evidence>
<sequence length="280" mass="32085">MAQLQIESLSCSVCLELLKEPVSVPCGHSYCRTCIGSVWNGEKEKDVYSCPQCRQRFTPRPVLMKNIVLAELVDQLKESRLQEAAGDPSFAAAEDVACDVCTERKLKAVKSCLTCVTSYCEKHLQRHNEVTPSKRHRLVDPSKKLQENICSRHDEVMKMFCRTDQQGICILCSMEEHKGHHMVSAAAEHTERQRELQESRADIHKNIQDREKDVELLKQQVENINLSADHTVKHILIIFLLQLFYRGAPPIGALMTRMSSHRDNVKDVHIHISYFYFLPT</sequence>
<dbReference type="PROSITE" id="PS50089">
    <property type="entry name" value="ZF_RING_2"/>
    <property type="match status" value="1"/>
</dbReference>
<dbReference type="InterPro" id="IPR013083">
    <property type="entry name" value="Znf_RING/FYVE/PHD"/>
</dbReference>
<dbReference type="Gene3D" id="3.30.40.10">
    <property type="entry name" value="Zinc/RING finger domain, C3HC4 (zinc finger)"/>
    <property type="match status" value="1"/>
</dbReference>
<dbReference type="PANTHER" id="PTHR25465:SF5">
    <property type="entry name" value="E3 UBIQUITIN_ISG15 LIGASE TRIM25-RELATED"/>
    <property type="match status" value="1"/>
</dbReference>
<reference evidence="7" key="3">
    <citation type="submission" date="2025-09" db="UniProtKB">
        <authorList>
            <consortium name="Ensembl"/>
        </authorList>
    </citation>
    <scope>IDENTIFICATION</scope>
</reference>
<evidence type="ECO:0000256" key="1">
    <source>
        <dbReference type="ARBA" id="ARBA00022723"/>
    </source>
</evidence>
<dbReference type="InterPro" id="IPR001841">
    <property type="entry name" value="Znf_RING"/>
</dbReference>
<dbReference type="InterPro" id="IPR051051">
    <property type="entry name" value="E3_ubiq-ligase_TRIM/RNF"/>
</dbReference>
<dbReference type="PROSITE" id="PS50119">
    <property type="entry name" value="ZF_BBOX"/>
    <property type="match status" value="1"/>
</dbReference>
<dbReference type="InterPro" id="IPR017907">
    <property type="entry name" value="Znf_RING_CS"/>
</dbReference>
<dbReference type="Pfam" id="PF15227">
    <property type="entry name" value="zf-C3HC4_4"/>
    <property type="match status" value="1"/>
</dbReference>
<organism evidence="7 8">
    <name type="scientific">Gouania willdenowi</name>
    <name type="common">Blunt-snouted clingfish</name>
    <name type="synonym">Lepadogaster willdenowi</name>
    <dbReference type="NCBI Taxonomy" id="441366"/>
    <lineage>
        <taxon>Eukaryota</taxon>
        <taxon>Metazoa</taxon>
        <taxon>Chordata</taxon>
        <taxon>Craniata</taxon>
        <taxon>Vertebrata</taxon>
        <taxon>Euteleostomi</taxon>
        <taxon>Actinopterygii</taxon>
        <taxon>Neopterygii</taxon>
        <taxon>Teleostei</taxon>
        <taxon>Neoteleostei</taxon>
        <taxon>Acanthomorphata</taxon>
        <taxon>Ovalentaria</taxon>
        <taxon>Blenniimorphae</taxon>
        <taxon>Blenniiformes</taxon>
        <taxon>Gobiesocoidei</taxon>
        <taxon>Gobiesocidae</taxon>
        <taxon>Gobiesocinae</taxon>
        <taxon>Gouania</taxon>
    </lineage>
</organism>
<dbReference type="GO" id="GO:0008270">
    <property type="term" value="F:zinc ion binding"/>
    <property type="evidence" value="ECO:0007669"/>
    <property type="project" value="UniProtKB-KW"/>
</dbReference>
<evidence type="ECO:0000313" key="7">
    <source>
        <dbReference type="Ensembl" id="ENSGWIP00000046120.1"/>
    </source>
</evidence>
<proteinExistence type="predicted"/>
<evidence type="ECO:0000256" key="4">
    <source>
        <dbReference type="PROSITE-ProRule" id="PRU00024"/>
    </source>
</evidence>
<accession>A0A8C5HL49</accession>